<comment type="caution">
    <text evidence="8">The sequence shown here is derived from an EMBL/GenBank/DDBJ whole genome shotgun (WGS) entry which is preliminary data.</text>
</comment>
<feature type="domain" description="RRM" evidence="6">
    <location>
        <begin position="38"/>
        <end position="116"/>
    </location>
</feature>
<evidence type="ECO:0008006" key="10">
    <source>
        <dbReference type="Google" id="ProtNLM"/>
    </source>
</evidence>
<evidence type="ECO:0000313" key="8">
    <source>
        <dbReference type="EMBL" id="KAF4087848.1"/>
    </source>
</evidence>
<keyword evidence="2" id="KW-0677">Repeat</keyword>
<dbReference type="PROSITE" id="PS50102">
    <property type="entry name" value="RRM"/>
    <property type="match status" value="2"/>
</dbReference>
<keyword evidence="3 4" id="KW-0694">RNA-binding</keyword>
<gene>
    <name evidence="8" type="ORF">AMELA_G00076040</name>
</gene>
<dbReference type="InterPro" id="IPR050502">
    <property type="entry name" value="Euk_RNA-bind_prot"/>
</dbReference>
<dbReference type="GO" id="GO:0005634">
    <property type="term" value="C:nucleus"/>
    <property type="evidence" value="ECO:0007669"/>
    <property type="project" value="TreeGrafter"/>
</dbReference>
<evidence type="ECO:0000259" key="7">
    <source>
        <dbReference type="PROSITE" id="PS51309"/>
    </source>
</evidence>
<dbReference type="GO" id="GO:0003729">
    <property type="term" value="F:mRNA binding"/>
    <property type="evidence" value="ECO:0007669"/>
    <property type="project" value="TreeGrafter"/>
</dbReference>
<sequence length="512" mass="57726">MFLETQLIRFTSTMRSVFLLYSWTLITICSRMNQEMMASLYVGDLHPEVTEALLAWTFSPAGRIHSIRLCRDWKTRSSLGYAFVNFEQRADAERAMEMFHFELLMGRPMRVQWSQRNSSLRNSSIGNLFIKNLDKSIDTLALFHTFSAFGKVLSCKVVGDEKGSEGYGYVHFESAEAADFAMNRLNGKVLNGRKLFIERFKSREERKAQVGQWGWKPVFVDVAQQKEECQAYPVHQNRQRMASMQAQNLAVSYTPSQKVEPCPDLLWTAQTIQSQYVQNIPDVVQPGPVHQQTGGTITSTSQAPCLNEKCTTIITPTPDGTVPMADTVPAIGTVQSVDCVPPLDCLPSVPIVETVPPVDSVSGLNSAADEVPAPPQAPDAAEMPSTSISEVQQDKDTTDVPTYPPAGKRLTIYMLESSRLDDQIQMAHDHLLPLVKEFHPTQANKITWMLLEDANNFEIIDMIAYPELLRSKVDEMDTLLKLREAGYKPETLKMLFNKNKKTKKRMKYNTLQ</sequence>
<evidence type="ECO:0000256" key="5">
    <source>
        <dbReference type="SAM" id="MobiDB-lite"/>
    </source>
</evidence>
<dbReference type="Gene3D" id="3.30.70.330">
    <property type="match status" value="2"/>
</dbReference>
<dbReference type="Pfam" id="PF00658">
    <property type="entry name" value="MLLE"/>
    <property type="match status" value="1"/>
</dbReference>
<evidence type="ECO:0000256" key="4">
    <source>
        <dbReference type="PROSITE-ProRule" id="PRU00176"/>
    </source>
</evidence>
<proteinExistence type="inferred from homology"/>
<dbReference type="SUPFAM" id="SSF63570">
    <property type="entry name" value="PABC (PABP) domain"/>
    <property type="match status" value="1"/>
</dbReference>
<dbReference type="EMBL" id="JAAGNN010000006">
    <property type="protein sequence ID" value="KAF4087848.1"/>
    <property type="molecule type" value="Genomic_DNA"/>
</dbReference>
<evidence type="ECO:0000259" key="6">
    <source>
        <dbReference type="PROSITE" id="PS50102"/>
    </source>
</evidence>
<dbReference type="SMART" id="SM00360">
    <property type="entry name" value="RRM"/>
    <property type="match status" value="2"/>
</dbReference>
<dbReference type="SUPFAM" id="SSF54928">
    <property type="entry name" value="RNA-binding domain, RBD"/>
    <property type="match status" value="1"/>
</dbReference>
<dbReference type="Proteomes" id="UP000593565">
    <property type="component" value="Unassembled WGS sequence"/>
</dbReference>
<reference evidence="8 9" key="1">
    <citation type="submission" date="2020-02" db="EMBL/GenBank/DDBJ databases">
        <title>A chromosome-scale genome assembly of the black bullhead catfish (Ameiurus melas).</title>
        <authorList>
            <person name="Wen M."/>
            <person name="Zham M."/>
            <person name="Cabau C."/>
            <person name="Klopp C."/>
            <person name="Donnadieu C."/>
            <person name="Roques C."/>
            <person name="Bouchez O."/>
            <person name="Lampietro C."/>
            <person name="Jouanno E."/>
            <person name="Herpin A."/>
            <person name="Louis A."/>
            <person name="Berthelot C."/>
            <person name="Parey E."/>
            <person name="Roest-Crollius H."/>
            <person name="Braasch I."/>
            <person name="Postlethwait J."/>
            <person name="Robinson-Rechavi M."/>
            <person name="Echchiki A."/>
            <person name="Begum T."/>
            <person name="Montfort J."/>
            <person name="Schartl M."/>
            <person name="Bobe J."/>
            <person name="Guiguen Y."/>
        </authorList>
    </citation>
    <scope>NUCLEOTIDE SEQUENCE [LARGE SCALE GENOMIC DNA]</scope>
    <source>
        <strain evidence="8">M_S1</strain>
        <tissue evidence="8">Blood</tissue>
    </source>
</reference>
<dbReference type="Gene3D" id="1.10.1900.10">
    <property type="entry name" value="c-terminal domain of poly(a) binding protein"/>
    <property type="match status" value="1"/>
</dbReference>
<dbReference type="InterPro" id="IPR002004">
    <property type="entry name" value="PABP_HYD_C"/>
</dbReference>
<dbReference type="CDD" id="cd12379">
    <property type="entry name" value="RRM2_I_PABPs"/>
    <property type="match status" value="1"/>
</dbReference>
<dbReference type="InterPro" id="IPR035979">
    <property type="entry name" value="RBD_domain_sf"/>
</dbReference>
<evidence type="ECO:0000256" key="3">
    <source>
        <dbReference type="ARBA" id="ARBA00022884"/>
    </source>
</evidence>
<evidence type="ECO:0000256" key="1">
    <source>
        <dbReference type="ARBA" id="ARBA00008557"/>
    </source>
</evidence>
<dbReference type="Pfam" id="PF00076">
    <property type="entry name" value="RRM_1"/>
    <property type="match status" value="2"/>
</dbReference>
<feature type="domain" description="PABC" evidence="7">
    <location>
        <begin position="407"/>
        <end position="485"/>
    </location>
</feature>
<dbReference type="FunFam" id="3.30.70.330:FF:000003">
    <property type="entry name" value="Polyadenylate-binding protein"/>
    <property type="match status" value="1"/>
</dbReference>
<dbReference type="PANTHER" id="PTHR48025:SF1">
    <property type="entry name" value="RRM DOMAIN-CONTAINING PROTEIN"/>
    <property type="match status" value="1"/>
</dbReference>
<dbReference type="AlphaFoldDB" id="A0A7J6B2C3"/>
<evidence type="ECO:0000313" key="9">
    <source>
        <dbReference type="Proteomes" id="UP000593565"/>
    </source>
</evidence>
<dbReference type="InterPro" id="IPR045305">
    <property type="entry name" value="RRM2_I_PABPs"/>
</dbReference>
<accession>A0A7J6B2C3</accession>
<dbReference type="InterPro" id="IPR036053">
    <property type="entry name" value="PABP-dom"/>
</dbReference>
<keyword evidence="9" id="KW-1185">Reference proteome</keyword>
<name>A0A7J6B2C3_AMEME</name>
<comment type="similarity">
    <text evidence="1">Belongs to the polyadenylate-binding protein type-1 family.</text>
</comment>
<evidence type="ECO:0000256" key="2">
    <source>
        <dbReference type="ARBA" id="ARBA00022737"/>
    </source>
</evidence>
<organism evidence="8 9">
    <name type="scientific">Ameiurus melas</name>
    <name type="common">Black bullhead</name>
    <name type="synonym">Silurus melas</name>
    <dbReference type="NCBI Taxonomy" id="219545"/>
    <lineage>
        <taxon>Eukaryota</taxon>
        <taxon>Metazoa</taxon>
        <taxon>Chordata</taxon>
        <taxon>Craniata</taxon>
        <taxon>Vertebrata</taxon>
        <taxon>Euteleostomi</taxon>
        <taxon>Actinopterygii</taxon>
        <taxon>Neopterygii</taxon>
        <taxon>Teleostei</taxon>
        <taxon>Ostariophysi</taxon>
        <taxon>Siluriformes</taxon>
        <taxon>Ictaluridae</taxon>
        <taxon>Ameiurus</taxon>
    </lineage>
</organism>
<dbReference type="InterPro" id="IPR000504">
    <property type="entry name" value="RRM_dom"/>
</dbReference>
<dbReference type="SMART" id="SM00517">
    <property type="entry name" value="PolyA"/>
    <property type="match status" value="1"/>
</dbReference>
<dbReference type="InterPro" id="IPR012677">
    <property type="entry name" value="Nucleotide-bd_a/b_plait_sf"/>
</dbReference>
<feature type="domain" description="RRM" evidence="6">
    <location>
        <begin position="126"/>
        <end position="202"/>
    </location>
</feature>
<dbReference type="PANTHER" id="PTHR48025">
    <property type="entry name" value="OS02G0815200 PROTEIN"/>
    <property type="match status" value="1"/>
</dbReference>
<dbReference type="PROSITE" id="PS51309">
    <property type="entry name" value="PABC"/>
    <property type="match status" value="1"/>
</dbReference>
<protein>
    <recommendedName>
        <fullName evidence="10">Polyadenylate-binding protein 1-like</fullName>
    </recommendedName>
</protein>
<feature type="region of interest" description="Disordered" evidence="5">
    <location>
        <begin position="361"/>
        <end position="404"/>
    </location>
</feature>